<reference evidence="1 2" key="1">
    <citation type="submission" date="2018-09" db="EMBL/GenBank/DDBJ databases">
        <title>Genome Sequence of Paenibacillus lautus Strain E7593-69, Azo Dye-Degrading Bacteria, Isolated from Commercial Tattoo Inks.</title>
        <authorList>
            <person name="Nho S.W."/>
            <person name="Kim S.-J."/>
            <person name="Kweon O."/>
            <person name="Cerniglia C.E."/>
        </authorList>
    </citation>
    <scope>NUCLEOTIDE SEQUENCE [LARGE SCALE GENOMIC DNA]</scope>
    <source>
        <strain evidence="1 2">E7593-69</strain>
    </source>
</reference>
<evidence type="ECO:0000313" key="1">
    <source>
        <dbReference type="EMBL" id="AYB42904.1"/>
    </source>
</evidence>
<accession>A0A385TJT3</accession>
<keyword evidence="2" id="KW-1185">Reference proteome</keyword>
<proteinExistence type="predicted"/>
<sequence length="60" mass="6810">MNHSVKKVNMGVILCRHCNALIDTVDTNRIATFYGVCNQPECRQQRSVTNASIRDVTEEE</sequence>
<organism evidence="1 2">
    <name type="scientific">Paenibacillus lautus</name>
    <name type="common">Bacillus lautus</name>
    <dbReference type="NCBI Taxonomy" id="1401"/>
    <lineage>
        <taxon>Bacteria</taxon>
        <taxon>Bacillati</taxon>
        <taxon>Bacillota</taxon>
        <taxon>Bacilli</taxon>
        <taxon>Bacillales</taxon>
        <taxon>Paenibacillaceae</taxon>
        <taxon>Paenibacillus</taxon>
    </lineage>
</organism>
<dbReference type="EMBL" id="CP032412">
    <property type="protein sequence ID" value="AYB42904.1"/>
    <property type="molecule type" value="Genomic_DNA"/>
</dbReference>
<dbReference type="AlphaFoldDB" id="A0A385TJT3"/>
<dbReference type="InterPro" id="IPR025236">
    <property type="entry name" value="SR1P"/>
</dbReference>
<gene>
    <name evidence="1" type="ORF">D5F53_06245</name>
</gene>
<name>A0A385TJT3_PAELA</name>
<dbReference type="RefSeq" id="WP_119846963.1">
    <property type="nucleotide sequence ID" value="NZ_CP032412.1"/>
</dbReference>
<dbReference type="Proteomes" id="UP000266552">
    <property type="component" value="Chromosome"/>
</dbReference>
<dbReference type="KEGG" id="plw:D5F53_06245"/>
<dbReference type="Pfam" id="PF13790">
    <property type="entry name" value="SR1P"/>
    <property type="match status" value="1"/>
</dbReference>
<protein>
    <submittedName>
        <fullName evidence="1">GapA-binding peptide SR1P</fullName>
    </submittedName>
</protein>
<evidence type="ECO:0000313" key="2">
    <source>
        <dbReference type="Proteomes" id="UP000266552"/>
    </source>
</evidence>